<proteinExistence type="predicted"/>
<evidence type="ECO:0000313" key="2">
    <source>
        <dbReference type="Proteomes" id="UP000468531"/>
    </source>
</evidence>
<evidence type="ECO:0000313" key="1">
    <source>
        <dbReference type="EMBL" id="NEU97905.1"/>
    </source>
</evidence>
<dbReference type="RefSeq" id="WP_163155723.1">
    <property type="nucleotide sequence ID" value="NZ_VKHP01000073.1"/>
</dbReference>
<keyword evidence="2" id="KW-1185">Reference proteome</keyword>
<accession>A0A6P1BHP2</accession>
<dbReference type="Proteomes" id="UP000468531">
    <property type="component" value="Unassembled WGS sequence"/>
</dbReference>
<dbReference type="EMBL" id="VKHP01000073">
    <property type="protein sequence ID" value="NEU97905.1"/>
    <property type="molecule type" value="Genomic_DNA"/>
</dbReference>
<organism evidence="1 2">
    <name type="scientific">Bradyrhizobium uaiense</name>
    <dbReference type="NCBI Taxonomy" id="2594946"/>
    <lineage>
        <taxon>Bacteria</taxon>
        <taxon>Pseudomonadati</taxon>
        <taxon>Pseudomonadota</taxon>
        <taxon>Alphaproteobacteria</taxon>
        <taxon>Hyphomicrobiales</taxon>
        <taxon>Nitrobacteraceae</taxon>
        <taxon>Bradyrhizobium</taxon>
    </lineage>
</organism>
<gene>
    <name evidence="1" type="ORF">FNJ47_19235</name>
</gene>
<sequence>MLHAENGAAAMKILFSYDNNPIAMAARYGIKAQKLPEHWLLAPEPSPQEKELLKLRSKIEELQSTEPDIEITLEFQAPDPLLVYRIEALSASEQSDFVARILRENPKRSQDAGMPGIHFMRDSSYDEKYLKYRDVIVPRHVARIHRYLEEEYSQIGFTMAIRVIGHIQAENLVVTLRSSSGGLHDKFICYPVYGPSAPRPKHHFDIARPMVRFPEIRSPVGRHDIDFAVGPNGG</sequence>
<comment type="caution">
    <text evidence="1">The sequence shown here is derived from an EMBL/GenBank/DDBJ whole genome shotgun (WGS) entry which is preliminary data.</text>
</comment>
<dbReference type="AlphaFoldDB" id="A0A6P1BHP2"/>
<reference evidence="1 2" key="1">
    <citation type="journal article" date="2020" name="Arch. Microbiol.">
        <title>Bradyrhizobium uaiense sp. nov., a new highly efficient cowpea symbiont.</title>
        <authorList>
            <person name="Cabral Michel D."/>
            <person name="Azarias Guimaraes A."/>
            <person name="Martins da Costa E."/>
            <person name="Soares de Carvalho T."/>
            <person name="Balsanelli E."/>
            <person name="Willems A."/>
            <person name="Maltempi de Souza E."/>
            <person name="de Souza Moreira F.M."/>
        </authorList>
    </citation>
    <scope>NUCLEOTIDE SEQUENCE [LARGE SCALE GENOMIC DNA]</scope>
    <source>
        <strain evidence="1 2">UFLA 03-164</strain>
    </source>
</reference>
<protein>
    <submittedName>
        <fullName evidence="1">Uncharacterized protein</fullName>
    </submittedName>
</protein>
<name>A0A6P1BHP2_9BRAD</name>